<gene>
    <name evidence="6 9" type="primary">menD</name>
    <name evidence="9" type="ORF">GCM10011323_32410</name>
</gene>
<comment type="subunit">
    <text evidence="6">Homodimer.</text>
</comment>
<keyword evidence="3 6" id="KW-0460">Magnesium</keyword>
<evidence type="ECO:0000256" key="3">
    <source>
        <dbReference type="ARBA" id="ARBA00022842"/>
    </source>
</evidence>
<dbReference type="NCBIfam" id="TIGR00173">
    <property type="entry name" value="menD"/>
    <property type="match status" value="1"/>
</dbReference>
<dbReference type="Pfam" id="PF16582">
    <property type="entry name" value="TPP_enzyme_M_2"/>
    <property type="match status" value="1"/>
</dbReference>
<comment type="function">
    <text evidence="6">Catalyzes the thiamine diphosphate-dependent decarboxylation of 2-oxoglutarate and the subsequent addition of the resulting succinic semialdehyde-thiamine pyrophosphate anion to isochorismate to yield 2-succinyl-5-enolpyruvyl-6-hydroxy-3-cyclohexene-1-carboxylate (SEPHCHC).</text>
</comment>
<evidence type="ECO:0000313" key="9">
    <source>
        <dbReference type="EMBL" id="GGG26293.1"/>
    </source>
</evidence>
<comment type="pathway">
    <text evidence="6">Quinol/quinone metabolism; 1,4-dihydroxy-2-naphthoate biosynthesis; 1,4-dihydroxy-2-naphthoate from chorismate: step 2/7.</text>
</comment>
<dbReference type="PANTHER" id="PTHR42916:SF1">
    <property type="entry name" value="PROTEIN PHYLLO, CHLOROPLASTIC"/>
    <property type="match status" value="1"/>
</dbReference>
<comment type="cofactor">
    <cofactor evidence="6">
        <name>Mg(2+)</name>
        <dbReference type="ChEBI" id="CHEBI:18420"/>
    </cofactor>
    <cofactor evidence="6">
        <name>Mn(2+)</name>
        <dbReference type="ChEBI" id="CHEBI:29035"/>
    </cofactor>
</comment>
<dbReference type="InterPro" id="IPR004433">
    <property type="entry name" value="MenaQ_synth_MenD"/>
</dbReference>
<dbReference type="CDD" id="cd02009">
    <property type="entry name" value="TPP_SHCHC_synthase"/>
    <property type="match status" value="1"/>
</dbReference>
<dbReference type="Gene3D" id="3.40.50.1220">
    <property type="entry name" value="TPP-binding domain"/>
    <property type="match status" value="1"/>
</dbReference>
<name>A0ABQ1WFC6_9BACT</name>
<accession>A0ABQ1WFC6</accession>
<dbReference type="InterPro" id="IPR012001">
    <property type="entry name" value="Thiamin_PyroP_enz_TPP-bd_dom"/>
</dbReference>
<protein>
    <recommendedName>
        <fullName evidence="6">2-succinyl-5-enolpyruvyl-6-hydroxy-3-cyclohexene-1-carboxylate synthase</fullName>
        <shortName evidence="6">SEPHCHC synthase</shortName>
        <ecNumber evidence="6">2.2.1.9</ecNumber>
    </recommendedName>
    <alternativeName>
        <fullName evidence="6">Menaquinone biosynthesis protein MenD</fullName>
    </alternativeName>
</protein>
<dbReference type="Gene3D" id="3.40.50.970">
    <property type="match status" value="2"/>
</dbReference>
<comment type="pathway">
    <text evidence="6">Quinol/quinone metabolism; menaquinone biosynthesis.</text>
</comment>
<comment type="catalytic activity">
    <reaction evidence="6">
        <text>isochorismate + 2-oxoglutarate + H(+) = 5-enolpyruvoyl-6-hydroxy-2-succinyl-cyclohex-3-ene-1-carboxylate + CO2</text>
        <dbReference type="Rhea" id="RHEA:25593"/>
        <dbReference type="ChEBI" id="CHEBI:15378"/>
        <dbReference type="ChEBI" id="CHEBI:16526"/>
        <dbReference type="ChEBI" id="CHEBI:16810"/>
        <dbReference type="ChEBI" id="CHEBI:29780"/>
        <dbReference type="ChEBI" id="CHEBI:58818"/>
        <dbReference type="EC" id="2.2.1.9"/>
    </reaction>
</comment>
<comment type="caution">
    <text evidence="9">The sequence shown here is derived from an EMBL/GenBank/DDBJ whole genome shotgun (WGS) entry which is preliminary data.</text>
</comment>
<evidence type="ECO:0000256" key="5">
    <source>
        <dbReference type="ARBA" id="ARBA00023211"/>
    </source>
</evidence>
<dbReference type="Proteomes" id="UP000634043">
    <property type="component" value="Unassembled WGS sequence"/>
</dbReference>
<dbReference type="CDD" id="cd07037">
    <property type="entry name" value="TPP_PYR_MenD"/>
    <property type="match status" value="1"/>
</dbReference>
<comment type="similarity">
    <text evidence="6">Belongs to the TPP enzyme family. MenD subfamily.</text>
</comment>
<feature type="domain" description="Thiamine pyrophosphate enzyme N-terminal TPP-binding" evidence="7">
    <location>
        <begin position="9"/>
        <end position="113"/>
    </location>
</feature>
<keyword evidence="4 6" id="KW-0786">Thiamine pyrophosphate</keyword>
<keyword evidence="10" id="KW-1185">Reference proteome</keyword>
<evidence type="ECO:0000256" key="1">
    <source>
        <dbReference type="ARBA" id="ARBA00022679"/>
    </source>
</evidence>
<dbReference type="HAMAP" id="MF_01659">
    <property type="entry name" value="MenD"/>
    <property type="match status" value="1"/>
</dbReference>
<evidence type="ECO:0000256" key="4">
    <source>
        <dbReference type="ARBA" id="ARBA00023052"/>
    </source>
</evidence>
<evidence type="ECO:0000313" key="10">
    <source>
        <dbReference type="Proteomes" id="UP000634043"/>
    </source>
</evidence>
<dbReference type="EC" id="2.2.1.9" evidence="6"/>
<proteinExistence type="inferred from homology"/>
<dbReference type="SUPFAM" id="SSF52518">
    <property type="entry name" value="Thiamin diphosphate-binding fold (THDP-binding)"/>
    <property type="match status" value="2"/>
</dbReference>
<organism evidence="9 10">
    <name type="scientific">Pontibacter amylolyticus</name>
    <dbReference type="NCBI Taxonomy" id="1424080"/>
    <lineage>
        <taxon>Bacteria</taxon>
        <taxon>Pseudomonadati</taxon>
        <taxon>Bacteroidota</taxon>
        <taxon>Cytophagia</taxon>
        <taxon>Cytophagales</taxon>
        <taxon>Hymenobacteraceae</taxon>
        <taxon>Pontibacter</taxon>
    </lineage>
</organism>
<keyword evidence="6" id="KW-0474">Menaquinone biosynthesis</keyword>
<comment type="cofactor">
    <cofactor evidence="6">
        <name>thiamine diphosphate</name>
        <dbReference type="ChEBI" id="CHEBI:58937"/>
    </cofactor>
    <text evidence="6">Binds 1 thiamine pyrophosphate per subunit.</text>
</comment>
<sequence>MIQAPVVNIAEICARKGVENVVLSPGSRCAPLTIAFARHPKMTVRTVSDERAAAFIALGMAQTTGKPTVLVCTSGTAALNYAPAVAEAFFLQVPLLVLTADRPPEWIDQLDGQTIRQQQVYGKHIKRSFDFPVALEHPDAVWHTERMVSEALNEAVAFPAGPVHINVPLREPFYPADGENLQYNAQVKVIEEDHNPFEISQMQALKLEQEMLYYKRVLVVAGQGKHDPRLLHSLQAFMGSTGAVAVGDIISNTQQMPGVVRHQDAILACPDPEKMQSLQPDLLITFGKSVISKSLKLYLRQYKPKAHWHIQPAGQVADTFQSLTRIIRCTPASFFRSMAGSTRVDPGYIESWAGIESKAGNFLKTYTSGSPYSELTAIGRVLSSLPQQSNLHLANSMAVRYANILALQPEQDVQVYANRGTSGIDGSTSTTVGCALSSERITTLLTGDMAFFYDRNGLWHNYLPANLRIVIINNHAGGIFRLIDGPRRQPELEEFFETRQQLDARNTASDFGMAYTTCSSLEELEQALPTFFAPDTGTGILEIFTDSRENAGEFAAYKQALLKAL</sequence>
<dbReference type="PIRSF" id="PIRSF004983">
    <property type="entry name" value="MenD"/>
    <property type="match status" value="1"/>
</dbReference>
<reference evidence="10" key="1">
    <citation type="journal article" date="2019" name="Int. J. Syst. Evol. Microbiol.">
        <title>The Global Catalogue of Microorganisms (GCM) 10K type strain sequencing project: providing services to taxonomists for standard genome sequencing and annotation.</title>
        <authorList>
            <consortium name="The Broad Institute Genomics Platform"/>
            <consortium name="The Broad Institute Genome Sequencing Center for Infectious Disease"/>
            <person name="Wu L."/>
            <person name="Ma J."/>
        </authorList>
    </citation>
    <scope>NUCLEOTIDE SEQUENCE [LARGE SCALE GENOMIC DNA]</scope>
    <source>
        <strain evidence="10">CGMCC 1.12749</strain>
    </source>
</reference>
<evidence type="ECO:0000256" key="2">
    <source>
        <dbReference type="ARBA" id="ARBA00022723"/>
    </source>
</evidence>
<dbReference type="EMBL" id="BMFP01000007">
    <property type="protein sequence ID" value="GGG26293.1"/>
    <property type="molecule type" value="Genomic_DNA"/>
</dbReference>
<dbReference type="PANTHER" id="PTHR42916">
    <property type="entry name" value="2-SUCCINYL-5-ENOLPYRUVYL-6-HYDROXY-3-CYCLOHEXENE-1-CARBOXYLATE SYNTHASE"/>
    <property type="match status" value="1"/>
</dbReference>
<keyword evidence="2 6" id="KW-0479">Metal-binding</keyword>
<dbReference type="InterPro" id="IPR029061">
    <property type="entry name" value="THDP-binding"/>
</dbReference>
<feature type="domain" description="Menaquinone biosynthesis protein MenD middle" evidence="8">
    <location>
        <begin position="211"/>
        <end position="392"/>
    </location>
</feature>
<keyword evidence="5 6" id="KW-0464">Manganese</keyword>
<evidence type="ECO:0000259" key="8">
    <source>
        <dbReference type="Pfam" id="PF16582"/>
    </source>
</evidence>
<dbReference type="RefSeq" id="WP_188502590.1">
    <property type="nucleotide sequence ID" value="NZ_BMFP01000007.1"/>
</dbReference>
<dbReference type="Pfam" id="PF02776">
    <property type="entry name" value="TPP_enzyme_N"/>
    <property type="match status" value="1"/>
</dbReference>
<evidence type="ECO:0000259" key="7">
    <source>
        <dbReference type="Pfam" id="PF02776"/>
    </source>
</evidence>
<evidence type="ECO:0000256" key="6">
    <source>
        <dbReference type="HAMAP-Rule" id="MF_01659"/>
    </source>
</evidence>
<keyword evidence="1 6" id="KW-0808">Transferase</keyword>
<dbReference type="InterPro" id="IPR032264">
    <property type="entry name" value="MenD_middle"/>
</dbReference>